<evidence type="ECO:0000256" key="6">
    <source>
        <dbReference type="RuleBase" id="RU003512"/>
    </source>
</evidence>
<sequence length="308" mass="32049">MRTLALAIGLVAAQSAHAAEPLNVVATFSILGDMTQNVGGDRVHVTTLVGPGGDLHVFNPTPRQAGVLAEADAVVMNGLALEGWLERLVEATGYDGPVIAAAHDVTPLPAGDDDEDADGGHQEAAHHHHHGVYDPHAWQDLSNAVLYVDAIAEGLSAADPEGAETYRANADAYIAKLTALDAEAKADMATIPEDGRTVLTNHDAFAYFGKAYGVTFIAPQGISTEAEPSAQDVAALVRQIREDGVDALFLESVADNRLVEQIAAETGVTIGGELYSDALSGPDGDGSTYLSMMRHNLGVLVKALGKGV</sequence>
<dbReference type="CDD" id="cd01137">
    <property type="entry name" value="PsaA"/>
    <property type="match status" value="1"/>
</dbReference>
<dbReference type="PANTHER" id="PTHR42953">
    <property type="entry name" value="HIGH-AFFINITY ZINC UPTAKE SYSTEM PROTEIN ZNUA-RELATED"/>
    <property type="match status" value="1"/>
</dbReference>
<dbReference type="OrthoDB" id="9793396at2"/>
<dbReference type="RefSeq" id="WP_111343360.1">
    <property type="nucleotide sequence ID" value="NZ_QHHQ01000001.1"/>
</dbReference>
<comment type="subcellular location">
    <subcellularLocation>
        <location evidence="1">Cell envelope</location>
    </subcellularLocation>
</comment>
<dbReference type="PANTHER" id="PTHR42953:SF1">
    <property type="entry name" value="METAL-BINDING PROTEIN HI_0362-RELATED"/>
    <property type="match status" value="1"/>
</dbReference>
<dbReference type="Gene3D" id="3.40.50.1980">
    <property type="entry name" value="Nitrogenase molybdenum iron protein domain"/>
    <property type="match status" value="2"/>
</dbReference>
<dbReference type="InterPro" id="IPR006127">
    <property type="entry name" value="ZnuA-like"/>
</dbReference>
<keyword evidence="3 6" id="KW-0813">Transport</keyword>
<evidence type="ECO:0000256" key="7">
    <source>
        <dbReference type="SAM" id="MobiDB-lite"/>
    </source>
</evidence>
<evidence type="ECO:0000256" key="3">
    <source>
        <dbReference type="ARBA" id="ARBA00022448"/>
    </source>
</evidence>
<protein>
    <submittedName>
        <fullName evidence="9">Metal ABC transporter substrate-binding protein</fullName>
    </submittedName>
</protein>
<dbReference type="InterPro" id="IPR006129">
    <property type="entry name" value="AdhesinB"/>
</dbReference>
<dbReference type="Pfam" id="PF01297">
    <property type="entry name" value="ZnuA"/>
    <property type="match status" value="1"/>
</dbReference>
<evidence type="ECO:0000256" key="4">
    <source>
        <dbReference type="ARBA" id="ARBA00022723"/>
    </source>
</evidence>
<evidence type="ECO:0000256" key="8">
    <source>
        <dbReference type="SAM" id="SignalP"/>
    </source>
</evidence>
<dbReference type="GO" id="GO:0030001">
    <property type="term" value="P:metal ion transport"/>
    <property type="evidence" value="ECO:0007669"/>
    <property type="project" value="InterPro"/>
</dbReference>
<dbReference type="GO" id="GO:0030313">
    <property type="term" value="C:cell envelope"/>
    <property type="evidence" value="ECO:0007669"/>
    <property type="project" value="UniProtKB-SubCell"/>
</dbReference>
<dbReference type="SUPFAM" id="SSF53807">
    <property type="entry name" value="Helical backbone' metal receptor"/>
    <property type="match status" value="1"/>
</dbReference>
<proteinExistence type="inferred from homology"/>
<dbReference type="InterPro" id="IPR006128">
    <property type="entry name" value="Lipoprotein_PsaA-like"/>
</dbReference>
<accession>A0A8B2NVF6</accession>
<keyword evidence="10" id="KW-1185">Reference proteome</keyword>
<reference evidence="9 10" key="1">
    <citation type="submission" date="2018-05" db="EMBL/GenBank/DDBJ databases">
        <title>Acuticoccus sediminis sp. nov., isolated from deep-sea sediment of Indian Ocean.</title>
        <authorList>
            <person name="Liu X."/>
            <person name="Lai Q."/>
            <person name="Du Y."/>
            <person name="Sun F."/>
            <person name="Zhang X."/>
            <person name="Wang S."/>
            <person name="Shao Z."/>
        </authorList>
    </citation>
    <scope>NUCLEOTIDE SEQUENCE [LARGE SCALE GENOMIC DNA]</scope>
    <source>
        <strain evidence="9 10">PTG4-2</strain>
    </source>
</reference>
<feature type="chain" id="PRO_5032492456" evidence="8">
    <location>
        <begin position="19"/>
        <end position="308"/>
    </location>
</feature>
<name>A0A8B2NVF6_9HYPH</name>
<gene>
    <name evidence="9" type="ORF">DLJ53_06725</name>
</gene>
<dbReference type="Proteomes" id="UP000249590">
    <property type="component" value="Unassembled WGS sequence"/>
</dbReference>
<evidence type="ECO:0000256" key="2">
    <source>
        <dbReference type="ARBA" id="ARBA00011028"/>
    </source>
</evidence>
<dbReference type="InterPro" id="IPR050492">
    <property type="entry name" value="Bact_metal-bind_prot9"/>
</dbReference>
<evidence type="ECO:0000313" key="9">
    <source>
        <dbReference type="EMBL" id="RAI04138.1"/>
    </source>
</evidence>
<organism evidence="9 10">
    <name type="scientific">Acuticoccus sediminis</name>
    <dbReference type="NCBI Taxonomy" id="2184697"/>
    <lineage>
        <taxon>Bacteria</taxon>
        <taxon>Pseudomonadati</taxon>
        <taxon>Pseudomonadota</taxon>
        <taxon>Alphaproteobacteria</taxon>
        <taxon>Hyphomicrobiales</taxon>
        <taxon>Amorphaceae</taxon>
        <taxon>Acuticoccus</taxon>
    </lineage>
</organism>
<dbReference type="GO" id="GO:0046872">
    <property type="term" value="F:metal ion binding"/>
    <property type="evidence" value="ECO:0007669"/>
    <property type="project" value="UniProtKB-KW"/>
</dbReference>
<comment type="caution">
    <text evidence="9">The sequence shown here is derived from an EMBL/GenBank/DDBJ whole genome shotgun (WGS) entry which is preliminary data.</text>
</comment>
<comment type="similarity">
    <text evidence="2 6">Belongs to the bacterial solute-binding protein 9 family.</text>
</comment>
<dbReference type="AlphaFoldDB" id="A0A8B2NVF6"/>
<evidence type="ECO:0000256" key="5">
    <source>
        <dbReference type="ARBA" id="ARBA00022729"/>
    </source>
</evidence>
<dbReference type="GO" id="GO:0007155">
    <property type="term" value="P:cell adhesion"/>
    <property type="evidence" value="ECO:0007669"/>
    <property type="project" value="InterPro"/>
</dbReference>
<evidence type="ECO:0000256" key="1">
    <source>
        <dbReference type="ARBA" id="ARBA00004196"/>
    </source>
</evidence>
<feature type="region of interest" description="Disordered" evidence="7">
    <location>
        <begin position="107"/>
        <end position="130"/>
    </location>
</feature>
<dbReference type="EMBL" id="QHHQ01000001">
    <property type="protein sequence ID" value="RAI04138.1"/>
    <property type="molecule type" value="Genomic_DNA"/>
</dbReference>
<evidence type="ECO:0000313" key="10">
    <source>
        <dbReference type="Proteomes" id="UP000249590"/>
    </source>
</evidence>
<keyword evidence="5 8" id="KW-0732">Signal</keyword>
<dbReference type="PRINTS" id="PR00691">
    <property type="entry name" value="ADHESINB"/>
</dbReference>
<feature type="signal peptide" evidence="8">
    <location>
        <begin position="1"/>
        <end position="18"/>
    </location>
</feature>
<keyword evidence="4" id="KW-0479">Metal-binding</keyword>
<dbReference type="PRINTS" id="PR00690">
    <property type="entry name" value="ADHESNFAMILY"/>
</dbReference>